<dbReference type="RefSeq" id="YP_003970153.1">
    <property type="nucleotide sequence ID" value="NC_014637.1"/>
</dbReference>
<protein>
    <recommendedName>
        <fullName evidence="3">GIY-YIG domain-containing protein</fullName>
    </recommendedName>
</protein>
<name>E3T5U1_CROVB</name>
<evidence type="ECO:0000313" key="2">
    <source>
        <dbReference type="Proteomes" id="UP000029781"/>
    </source>
</evidence>
<dbReference type="GeneID" id="9887923"/>
<proteinExistence type="predicted"/>
<organismHost>
    <name type="scientific">Cafeteria roenbergensis</name>
    <name type="common">Marine flagellate</name>
    <dbReference type="NCBI Taxonomy" id="33653"/>
</organismHost>
<keyword evidence="2" id="KW-1185">Reference proteome</keyword>
<dbReference type="Proteomes" id="UP000029781">
    <property type="component" value="Segment"/>
</dbReference>
<dbReference type="EMBL" id="GU244497">
    <property type="protein sequence ID" value="ADO67554.1"/>
    <property type="molecule type" value="Genomic_DNA"/>
</dbReference>
<organism evidence="1 2">
    <name type="scientific">Cafeteria roenbergensis virus (strain BV-PW1)</name>
    <name type="common">CroV</name>
    <dbReference type="NCBI Taxonomy" id="693272"/>
    <lineage>
        <taxon>Viruses</taxon>
        <taxon>Varidnaviria</taxon>
        <taxon>Bamfordvirae</taxon>
        <taxon>Nucleocytoviricota</taxon>
        <taxon>Megaviricetes</taxon>
        <taxon>Imitervirales</taxon>
        <taxon>Mimiviridae</taxon>
        <taxon>Aliimimivirinae</taxon>
        <taxon>Rheavirus</taxon>
        <taxon>Rheavirus sinusmexicani</taxon>
    </lineage>
</organism>
<gene>
    <name evidence="1" type="ORF">crov520</name>
</gene>
<accession>E3T5U1</accession>
<reference evidence="1 2" key="1">
    <citation type="journal article" date="2010" name="Proc. Natl. Acad. Sci. U.S.A.">
        <title>Giant virus with a remarkable complement of genes infects marine zooplankton.</title>
        <authorList>
            <person name="Fischer M.G."/>
            <person name="Allen M.J."/>
            <person name="Wilson W.H."/>
            <person name="Suttle C.A."/>
        </authorList>
    </citation>
    <scope>NUCLEOTIDE SEQUENCE [LARGE SCALE GENOMIC DNA]</scope>
    <source>
        <strain evidence="1 2">BV-PW1</strain>
    </source>
</reference>
<dbReference type="KEGG" id="vg:9887923"/>
<evidence type="ECO:0000313" key="1">
    <source>
        <dbReference type="EMBL" id="ADO67554.1"/>
    </source>
</evidence>
<sequence>MKTPKQIKEEIINNFIKYINKYNKFNLYAGITEQTLKERLSTHEHKEGAIIHTLFNFGKLSTEEEIDILTNKTKSKYYKRIKNAETYAIKLINDLCKLDKNYKSLNIQQIGGGPRHNKDDSHKIYLLLK</sequence>
<evidence type="ECO:0008006" key="3">
    <source>
        <dbReference type="Google" id="ProtNLM"/>
    </source>
</evidence>